<name>A0A914H9W4_GLORO</name>
<keyword evidence="2" id="KW-1133">Transmembrane helix</keyword>
<keyword evidence="2" id="KW-0472">Membrane</keyword>
<feature type="region of interest" description="Disordered" evidence="1">
    <location>
        <begin position="90"/>
        <end position="109"/>
    </location>
</feature>
<feature type="compositionally biased region" description="Basic and acidic residues" evidence="1">
    <location>
        <begin position="94"/>
        <end position="103"/>
    </location>
</feature>
<evidence type="ECO:0000256" key="2">
    <source>
        <dbReference type="SAM" id="Phobius"/>
    </source>
</evidence>
<reference evidence="4" key="1">
    <citation type="submission" date="2022-11" db="UniProtKB">
        <authorList>
            <consortium name="WormBaseParasite"/>
        </authorList>
    </citation>
    <scope>IDENTIFICATION</scope>
</reference>
<keyword evidence="2" id="KW-0812">Transmembrane</keyword>
<protein>
    <submittedName>
        <fullName evidence="4">Uncharacterized protein</fullName>
    </submittedName>
</protein>
<feature type="transmembrane region" description="Helical" evidence="2">
    <location>
        <begin position="64"/>
        <end position="84"/>
    </location>
</feature>
<dbReference type="Proteomes" id="UP000887572">
    <property type="component" value="Unplaced"/>
</dbReference>
<dbReference type="WBParaSite" id="Gr19_v10_g15394.t1">
    <property type="protein sequence ID" value="Gr19_v10_g15394.t1"/>
    <property type="gene ID" value="Gr19_v10_g15394"/>
</dbReference>
<feature type="transmembrane region" description="Helical" evidence="2">
    <location>
        <begin position="31"/>
        <end position="57"/>
    </location>
</feature>
<dbReference type="AlphaFoldDB" id="A0A914H9W4"/>
<organism evidence="3 4">
    <name type="scientific">Globodera rostochiensis</name>
    <name type="common">Golden nematode worm</name>
    <name type="synonym">Heterodera rostochiensis</name>
    <dbReference type="NCBI Taxonomy" id="31243"/>
    <lineage>
        <taxon>Eukaryota</taxon>
        <taxon>Metazoa</taxon>
        <taxon>Ecdysozoa</taxon>
        <taxon>Nematoda</taxon>
        <taxon>Chromadorea</taxon>
        <taxon>Rhabditida</taxon>
        <taxon>Tylenchina</taxon>
        <taxon>Tylenchomorpha</taxon>
        <taxon>Tylenchoidea</taxon>
        <taxon>Heteroderidae</taxon>
        <taxon>Heteroderinae</taxon>
        <taxon>Globodera</taxon>
    </lineage>
</organism>
<evidence type="ECO:0000313" key="3">
    <source>
        <dbReference type="Proteomes" id="UP000887572"/>
    </source>
</evidence>
<accession>A0A914H9W4</accession>
<dbReference type="PROSITE" id="PS51257">
    <property type="entry name" value="PROKAR_LIPOPROTEIN"/>
    <property type="match status" value="1"/>
</dbReference>
<evidence type="ECO:0000256" key="1">
    <source>
        <dbReference type="SAM" id="MobiDB-lite"/>
    </source>
</evidence>
<keyword evidence="3" id="KW-1185">Reference proteome</keyword>
<proteinExistence type="predicted"/>
<sequence length="470" mass="52043">MCLKAVFCCSSLACSVPVLFLFCSCSVPVLFLFLFCSVPVLFLFCSCSVPVPVPVLFCSCSVPVLFLFCSCSVPVLFLFCSVLWGCGSKSNRRRTADGRKDGRPQNVARKTTSSGFRAGLMSAHAHIHAHPKNSGTLTTEAGIGQCTQFLNSHPHTNYSNRYCINELMTAITVIGNVGLAGRRYTWTKKKTAEMVRALDESSECKNKEVHCACGALHFDQIMNGMCCDSDTSCACCSKDPTISKLPKWVRNARQVQECKDQILFELGQEQEKKEVFCKRDTYWSWDGHDDSKCCDKGYMLVVKELSELARKSQQGKVCVNENLQEFWPEQKKNAFCLWAPTKTYHGLGCCHGDAHYSSEEGKLSDFAHKPRQGQACKDHILHSLGIKEEAKKGRHFVCGRKGGRTTNQNVATRTISLYSWTNDMPIIKSASLRLHLLPFAASTGTTPFVPPVGRGFIRKCAPSSGIGSQI</sequence>
<evidence type="ECO:0000313" key="4">
    <source>
        <dbReference type="WBParaSite" id="Gr19_v10_g15394.t1"/>
    </source>
</evidence>